<sequence>MEITPSCRFCYSYTPPGVVQNTCTPPVCATDSYLSSISSLAPVIYNDSRTTERSLLLQQQRLFLQEVYTSSVASTVQYTITNSTVITSTLYSQLLEVKQARYQPYQPVMPVIIPSSVIQLQMQTANVGVPHSVFTIMNCKGSQFVTT</sequence>
<dbReference type="AlphaFoldDB" id="A0A6C0KNH6"/>
<reference evidence="1" key="1">
    <citation type="journal article" date="2020" name="Nature">
        <title>Giant virus diversity and host interactions through global metagenomics.</title>
        <authorList>
            <person name="Schulz F."/>
            <person name="Roux S."/>
            <person name="Paez-Espino D."/>
            <person name="Jungbluth S."/>
            <person name="Walsh D.A."/>
            <person name="Denef V.J."/>
            <person name="McMahon K.D."/>
            <person name="Konstantinidis K.T."/>
            <person name="Eloe-Fadrosh E.A."/>
            <person name="Kyrpides N.C."/>
            <person name="Woyke T."/>
        </authorList>
    </citation>
    <scope>NUCLEOTIDE SEQUENCE</scope>
    <source>
        <strain evidence="1">GVMAG-S-3300013006-158</strain>
    </source>
</reference>
<name>A0A6C0KNH6_9ZZZZ</name>
<accession>A0A6C0KNH6</accession>
<evidence type="ECO:0000313" key="1">
    <source>
        <dbReference type="EMBL" id="QHU18731.1"/>
    </source>
</evidence>
<organism evidence="1">
    <name type="scientific">viral metagenome</name>
    <dbReference type="NCBI Taxonomy" id="1070528"/>
    <lineage>
        <taxon>unclassified sequences</taxon>
        <taxon>metagenomes</taxon>
        <taxon>organismal metagenomes</taxon>
    </lineage>
</organism>
<protein>
    <submittedName>
        <fullName evidence="1">Uncharacterized protein</fullName>
    </submittedName>
</protein>
<proteinExistence type="predicted"/>
<dbReference type="EMBL" id="MN740937">
    <property type="protein sequence ID" value="QHU18731.1"/>
    <property type="molecule type" value="Genomic_DNA"/>
</dbReference>